<dbReference type="InterPro" id="IPR025143">
    <property type="entry name" value="DUF4083"/>
</dbReference>
<name>A0ABW5PAI9_9BACL</name>
<reference evidence="3" key="1">
    <citation type="journal article" date="2019" name="Int. J. Syst. Evol. Microbiol.">
        <title>The Global Catalogue of Microorganisms (GCM) 10K type strain sequencing project: providing services to taxonomists for standard genome sequencing and annotation.</title>
        <authorList>
            <consortium name="The Broad Institute Genomics Platform"/>
            <consortium name="The Broad Institute Genome Sequencing Center for Infectious Disease"/>
            <person name="Wu L."/>
            <person name="Ma J."/>
        </authorList>
    </citation>
    <scope>NUCLEOTIDE SEQUENCE [LARGE SCALE GENOMIC DNA]</scope>
    <source>
        <strain evidence="3">KCTC 3950</strain>
    </source>
</reference>
<keyword evidence="3" id="KW-1185">Reference proteome</keyword>
<feature type="transmembrane region" description="Helical" evidence="1">
    <location>
        <begin position="6"/>
        <end position="30"/>
    </location>
</feature>
<gene>
    <name evidence="2" type="ORF">ACFSUF_01735</name>
</gene>
<accession>A0ABW5PAI9</accession>
<comment type="caution">
    <text evidence="2">The sequence shown here is derived from an EMBL/GenBank/DDBJ whole genome shotgun (WGS) entry which is preliminary data.</text>
</comment>
<evidence type="ECO:0000256" key="1">
    <source>
        <dbReference type="SAM" id="Phobius"/>
    </source>
</evidence>
<dbReference type="EMBL" id="JBHUME010000002">
    <property type="protein sequence ID" value="MFD2611142.1"/>
    <property type="molecule type" value="Genomic_DNA"/>
</dbReference>
<keyword evidence="1" id="KW-0472">Membrane</keyword>
<dbReference type="Pfam" id="PF13314">
    <property type="entry name" value="DUF4083"/>
    <property type="match status" value="1"/>
</dbReference>
<dbReference type="Proteomes" id="UP001597541">
    <property type="component" value="Unassembled WGS sequence"/>
</dbReference>
<organism evidence="2 3">
    <name type="scientific">Paenibacillus gansuensis</name>
    <dbReference type="NCBI Taxonomy" id="306542"/>
    <lineage>
        <taxon>Bacteria</taxon>
        <taxon>Bacillati</taxon>
        <taxon>Bacillota</taxon>
        <taxon>Bacilli</taxon>
        <taxon>Bacillales</taxon>
        <taxon>Paenibacillaceae</taxon>
        <taxon>Paenibacillus</taxon>
    </lineage>
</organism>
<evidence type="ECO:0000313" key="2">
    <source>
        <dbReference type="EMBL" id="MFD2611142.1"/>
    </source>
</evidence>
<proteinExistence type="predicted"/>
<evidence type="ECO:0000313" key="3">
    <source>
        <dbReference type="Proteomes" id="UP001597541"/>
    </source>
</evidence>
<dbReference type="RefSeq" id="WP_377599491.1">
    <property type="nucleotide sequence ID" value="NZ_JBHUME010000002.1"/>
</dbReference>
<keyword evidence="1" id="KW-1133">Transmembrane helix</keyword>
<protein>
    <submittedName>
        <fullName evidence="2">DUF4083 family protein</fullName>
    </submittedName>
</protein>
<keyword evidence="1" id="KW-0812">Transmembrane</keyword>
<sequence length="63" mass="7295">MYFINWPAVLFMLIVIGLLVIFAVSFIAFIRKLLGNSTAARHHTIEMNKKLDYLIELAQNKKD</sequence>